<proteinExistence type="predicted"/>
<dbReference type="InterPro" id="IPR007899">
    <property type="entry name" value="CHAD_dom"/>
</dbReference>
<sequence length="364" mass="41384">MKLPENLLEQIPESGARLLALSSLDTASAAVRRLEDPHDTEALHDFRVAVRGLRSRLKAYRRYFKQNISRKLLTKVKELASSTNATRDAEVQLQWLNAQKKALEGKHALGLQRLIDRLSSFKSAGYDEIRAQVQERFGKLEPKLRERLMMYRLEIHLERPRADCTFAAATAELIREDAQELEDYLRFIEGPEDEENSHEARLVVKRLRCLLDPIRHFIPECKPMVKRLKGLQDTLGELHDSHVMSTEVGATIEVAATQQARELLASVMGGYDSDRSRHDQECRDIVAIANVVRGRTLDLYQKLEKSWLRGRAEGFLGQVHDLANRLSAYEAITPHARLSRVARLLWSPRPATPEEGGKGSSRVA</sequence>
<dbReference type="PANTHER" id="PTHR39339:SF1">
    <property type="entry name" value="CHAD DOMAIN-CONTAINING PROTEIN"/>
    <property type="match status" value="1"/>
</dbReference>
<dbReference type="OrthoDB" id="9810154at2"/>
<dbReference type="AlphaFoldDB" id="A0A518AYT6"/>
<organism evidence="2 3">
    <name type="scientific">Kolteria novifilia</name>
    <dbReference type="NCBI Taxonomy" id="2527975"/>
    <lineage>
        <taxon>Bacteria</taxon>
        <taxon>Pseudomonadati</taxon>
        <taxon>Planctomycetota</taxon>
        <taxon>Planctomycetia</taxon>
        <taxon>Kolteriales</taxon>
        <taxon>Kolteriaceae</taxon>
        <taxon>Kolteria</taxon>
    </lineage>
</organism>
<dbReference type="RefSeq" id="WP_145254880.1">
    <property type="nucleotide sequence ID" value="NZ_CP036279.1"/>
</dbReference>
<keyword evidence="3" id="KW-1185">Reference proteome</keyword>
<reference evidence="2 3" key="1">
    <citation type="submission" date="2019-02" db="EMBL/GenBank/DDBJ databases">
        <title>Deep-cultivation of Planctomycetes and their phenomic and genomic characterization uncovers novel biology.</title>
        <authorList>
            <person name="Wiegand S."/>
            <person name="Jogler M."/>
            <person name="Boedeker C."/>
            <person name="Pinto D."/>
            <person name="Vollmers J."/>
            <person name="Rivas-Marin E."/>
            <person name="Kohn T."/>
            <person name="Peeters S.H."/>
            <person name="Heuer A."/>
            <person name="Rast P."/>
            <person name="Oberbeckmann S."/>
            <person name="Bunk B."/>
            <person name="Jeske O."/>
            <person name="Meyerdierks A."/>
            <person name="Storesund J.E."/>
            <person name="Kallscheuer N."/>
            <person name="Luecker S."/>
            <person name="Lage O.M."/>
            <person name="Pohl T."/>
            <person name="Merkel B.J."/>
            <person name="Hornburger P."/>
            <person name="Mueller R.-W."/>
            <person name="Bruemmer F."/>
            <person name="Labrenz M."/>
            <person name="Spormann A.M."/>
            <person name="Op den Camp H."/>
            <person name="Overmann J."/>
            <person name="Amann R."/>
            <person name="Jetten M.S.M."/>
            <person name="Mascher T."/>
            <person name="Medema M.H."/>
            <person name="Devos D.P."/>
            <person name="Kaster A.-K."/>
            <person name="Ovreas L."/>
            <person name="Rohde M."/>
            <person name="Galperin M.Y."/>
            <person name="Jogler C."/>
        </authorList>
    </citation>
    <scope>NUCLEOTIDE SEQUENCE [LARGE SCALE GENOMIC DNA]</scope>
    <source>
        <strain evidence="2 3">Pan216</strain>
    </source>
</reference>
<protein>
    <submittedName>
        <fullName evidence="2">CHAD domain protein</fullName>
    </submittedName>
</protein>
<dbReference type="Gene3D" id="1.40.20.10">
    <property type="entry name" value="CHAD domain"/>
    <property type="match status" value="1"/>
</dbReference>
<dbReference type="PANTHER" id="PTHR39339">
    <property type="entry name" value="SLR1444 PROTEIN"/>
    <property type="match status" value="1"/>
</dbReference>
<dbReference type="InterPro" id="IPR038186">
    <property type="entry name" value="CHAD_dom_sf"/>
</dbReference>
<evidence type="ECO:0000259" key="1">
    <source>
        <dbReference type="PROSITE" id="PS51708"/>
    </source>
</evidence>
<accession>A0A518AYT6</accession>
<evidence type="ECO:0000313" key="2">
    <source>
        <dbReference type="EMBL" id="QDU59888.1"/>
    </source>
</evidence>
<feature type="domain" description="CHAD" evidence="1">
    <location>
        <begin position="9"/>
        <end position="305"/>
    </location>
</feature>
<name>A0A518AYT6_9BACT</name>
<dbReference type="Proteomes" id="UP000317093">
    <property type="component" value="Chromosome"/>
</dbReference>
<dbReference type="SMART" id="SM00880">
    <property type="entry name" value="CHAD"/>
    <property type="match status" value="1"/>
</dbReference>
<dbReference type="Pfam" id="PF05235">
    <property type="entry name" value="CHAD"/>
    <property type="match status" value="1"/>
</dbReference>
<gene>
    <name evidence="2" type="ORF">Pan216_07210</name>
</gene>
<dbReference type="KEGG" id="knv:Pan216_07210"/>
<dbReference type="PROSITE" id="PS51708">
    <property type="entry name" value="CHAD"/>
    <property type="match status" value="1"/>
</dbReference>
<evidence type="ECO:0000313" key="3">
    <source>
        <dbReference type="Proteomes" id="UP000317093"/>
    </source>
</evidence>
<dbReference type="EMBL" id="CP036279">
    <property type="protein sequence ID" value="QDU59888.1"/>
    <property type="molecule type" value="Genomic_DNA"/>
</dbReference>